<dbReference type="Proteomes" id="UP000262954">
    <property type="component" value="Unassembled WGS sequence"/>
</dbReference>
<evidence type="ECO:0000256" key="1">
    <source>
        <dbReference type="ARBA" id="ARBA00093770"/>
    </source>
</evidence>
<dbReference type="InterPro" id="IPR021458">
    <property type="entry name" value="Rv0495c"/>
</dbReference>
<dbReference type="AlphaFoldDB" id="A0A354M223"/>
<sequence>MLQIQDTLVSFDVVEKEFICDLEACRGACCIEGDAGAPIDEEERRKLKEVLPVIWNDLTPAAHRVIEEQGVAYIDEEGDLVTSIVNGKDCVFTCYESGGMCHCAIEKAYREGKTDFYKPISCHLYPIRLTAYDTFTAVNYSRWKICKAAEVLGRKEGVKVYQFLREPLIRRFGQEWYDELCLTVAEYERQKKGK</sequence>
<protein>
    <submittedName>
        <fullName evidence="2">DUF3109 domain-containing protein</fullName>
    </submittedName>
</protein>
<gene>
    <name evidence="2" type="ORF">DDY73_06105</name>
</gene>
<evidence type="ECO:0000313" key="2">
    <source>
        <dbReference type="EMBL" id="HBJ08562.1"/>
    </source>
</evidence>
<dbReference type="Pfam" id="PF11307">
    <property type="entry name" value="DUF3109"/>
    <property type="match status" value="1"/>
</dbReference>
<comment type="caution">
    <text evidence="2">The sequence shown here is derived from an EMBL/GenBank/DDBJ whole genome shotgun (WGS) entry which is preliminary data.</text>
</comment>
<name>A0A354M223_9BACT</name>
<proteinExistence type="inferred from homology"/>
<comment type="similarity">
    <text evidence="1">Belongs to the Rv0495c family.</text>
</comment>
<dbReference type="EMBL" id="DNWC01000083">
    <property type="protein sequence ID" value="HBJ08562.1"/>
    <property type="molecule type" value="Genomic_DNA"/>
</dbReference>
<dbReference type="RefSeq" id="WP_195595470.1">
    <property type="nucleotide sequence ID" value="NZ_JADMPX010000001.1"/>
</dbReference>
<reference evidence="2 3" key="1">
    <citation type="journal article" date="2018" name="Nat. Biotechnol.">
        <title>A standardized bacterial taxonomy based on genome phylogeny substantially revises the tree of life.</title>
        <authorList>
            <person name="Parks D.H."/>
            <person name="Chuvochina M."/>
            <person name="Waite D.W."/>
            <person name="Rinke C."/>
            <person name="Skarshewski A."/>
            <person name="Chaumeil P.A."/>
            <person name="Hugenholtz P."/>
        </authorList>
    </citation>
    <scope>NUCLEOTIDE SEQUENCE [LARGE SCALE GENOMIC DNA]</scope>
    <source>
        <strain evidence="2">UBA11482</strain>
    </source>
</reference>
<organism evidence="2 3">
    <name type="scientific">Coprobacter fastidiosus</name>
    <dbReference type="NCBI Taxonomy" id="1099853"/>
    <lineage>
        <taxon>Bacteria</taxon>
        <taxon>Pseudomonadati</taxon>
        <taxon>Bacteroidota</taxon>
        <taxon>Bacteroidia</taxon>
        <taxon>Bacteroidales</taxon>
        <taxon>Barnesiellaceae</taxon>
        <taxon>Coprobacter</taxon>
    </lineage>
</organism>
<evidence type="ECO:0000313" key="3">
    <source>
        <dbReference type="Proteomes" id="UP000262954"/>
    </source>
</evidence>
<accession>A0A354M223</accession>